<feature type="compositionally biased region" description="Polar residues" evidence="1">
    <location>
        <begin position="40"/>
        <end position="50"/>
    </location>
</feature>
<evidence type="ECO:0008006" key="4">
    <source>
        <dbReference type="Google" id="ProtNLM"/>
    </source>
</evidence>
<protein>
    <recommendedName>
        <fullName evidence="4">Peptidase S41</fullName>
    </recommendedName>
</protein>
<feature type="region of interest" description="Disordered" evidence="1">
    <location>
        <begin position="24"/>
        <end position="52"/>
    </location>
</feature>
<proteinExistence type="predicted"/>
<dbReference type="RefSeq" id="WP_058798300.1">
    <property type="nucleotide sequence ID" value="NZ_CP013612.1"/>
</dbReference>
<accession>A0A0U3IC86</accession>
<name>A0A0U3IC86_9GAMM</name>
<reference evidence="2 3" key="1">
    <citation type="submission" date="2015-12" db="EMBL/GenBank/DDBJ databases">
        <title>Complete genome sequence of Pseudoalteromonas rubra SCSIO 6842, harboring a conjugative plasmid.</title>
        <authorList>
            <person name="Li B."/>
            <person name="Wang X."/>
        </authorList>
    </citation>
    <scope>NUCLEOTIDE SEQUENCE [LARGE SCALE GENOMIC DNA]</scope>
    <source>
        <strain evidence="2 3">SCSIO 6842</strain>
    </source>
</reference>
<gene>
    <name evidence="2" type="ORF">AT705_20900</name>
</gene>
<dbReference type="EMBL" id="CP013612">
    <property type="protein sequence ID" value="ALU45408.1"/>
    <property type="molecule type" value="Genomic_DNA"/>
</dbReference>
<sequence length="616" mass="69712">MRNQLLFICVSLCLTACGGSGGNNGNENTQPPGSSPVSPPDNNRLPNSPQARPDITFNEALIEDVEHFVTLAHSVQYFYPSEEVSASDWPLFIAESIVELSQTEETARSDKGIELLRQIAPYVTTQLDHLPTLEQQTQVMAWQQNAPFSQRFYERDLRSGNYASLSNQPYLPSNRYATLDYGQQRVYVPLYLPAQTQLTGDTFSQVGRWQLTENFEHPEICMATVAGMWAMIQHFWPYFHQVQLNWTQSLKPLLNACTESDLTQRNTRIYSEFTKLNDNHLNIVLPNPELPPFDYYMPFFFEIVEGKAIVTRTEQNNPSEIEIGDEIISIDGEAVQAYLQNQTASSFYNQLQGVNRVARMHFYQTSSTPVRYEIKKPDERLIQQTVTPLKSESPLNFSGLRYVPHSPDVLEPLGDNIYRINVYNVEQQALSSLKSQLADAKAVVLDMRHYPTSWQGWQGVLSWFIETDAVNNTLAHYWQGAPNQTDVQIQNLPQTIRIAQDSLNIPAIALASRESQSQNEHALVFARAGGIKVLGEATSGINGEIFKADFFNFSDNLSRDSIFVFTNMLANRLNGDPLINAGVEIDIWVPRTIESVITHQDNQLDAAVEYLKAQLE</sequence>
<dbReference type="AlphaFoldDB" id="A0A0U3IC86"/>
<evidence type="ECO:0000256" key="1">
    <source>
        <dbReference type="SAM" id="MobiDB-lite"/>
    </source>
</evidence>
<dbReference type="SUPFAM" id="SSF52096">
    <property type="entry name" value="ClpP/crotonase"/>
    <property type="match status" value="1"/>
</dbReference>
<evidence type="ECO:0000313" key="2">
    <source>
        <dbReference type="EMBL" id="ALU45408.1"/>
    </source>
</evidence>
<evidence type="ECO:0000313" key="3">
    <source>
        <dbReference type="Proteomes" id="UP000069015"/>
    </source>
</evidence>
<dbReference type="Proteomes" id="UP000069015">
    <property type="component" value="Chromosome 2"/>
</dbReference>
<dbReference type="KEGG" id="prr:AT705_20900"/>
<dbReference type="Gene3D" id="3.90.226.10">
    <property type="entry name" value="2-enoyl-CoA Hydratase, Chain A, domain 1"/>
    <property type="match status" value="1"/>
</dbReference>
<dbReference type="InterPro" id="IPR029045">
    <property type="entry name" value="ClpP/crotonase-like_dom_sf"/>
</dbReference>
<organism evidence="2 3">
    <name type="scientific">Pseudoalteromonas rubra</name>
    <dbReference type="NCBI Taxonomy" id="43658"/>
    <lineage>
        <taxon>Bacteria</taxon>
        <taxon>Pseudomonadati</taxon>
        <taxon>Pseudomonadota</taxon>
        <taxon>Gammaproteobacteria</taxon>
        <taxon>Alteromonadales</taxon>
        <taxon>Pseudoalteromonadaceae</taxon>
        <taxon>Pseudoalteromonas</taxon>
    </lineage>
</organism>